<proteinExistence type="predicted"/>
<sequence length="162" mass="17722">MLRHRGRRSVAALLITASRGRSERPAIRAPVTERAARDTLGADRVPAERAISVELCSAWGLFARAKARSALPLCVPLTKTRLGEDDRHAGPRRAPSRAPRQMGQLSTRPRTRRITGQGECTCLCGFVQTPQRQVPDPQVTCRQMGYSSPTSICAMGRACAQM</sequence>
<evidence type="ECO:0000313" key="2">
    <source>
        <dbReference type="EMBL" id="KAJ8376246.1"/>
    </source>
</evidence>
<name>A0A9Q1JAA4_SYNKA</name>
<feature type="region of interest" description="Disordered" evidence="1">
    <location>
        <begin position="83"/>
        <end position="112"/>
    </location>
</feature>
<dbReference type="Proteomes" id="UP001152622">
    <property type="component" value="Chromosome 2"/>
</dbReference>
<gene>
    <name evidence="2" type="ORF">SKAU_G00068260</name>
</gene>
<accession>A0A9Q1JAA4</accession>
<evidence type="ECO:0000313" key="3">
    <source>
        <dbReference type="Proteomes" id="UP001152622"/>
    </source>
</evidence>
<dbReference type="AlphaFoldDB" id="A0A9Q1JAA4"/>
<dbReference type="EMBL" id="JAINUF010000002">
    <property type="protein sequence ID" value="KAJ8376246.1"/>
    <property type="molecule type" value="Genomic_DNA"/>
</dbReference>
<keyword evidence="3" id="KW-1185">Reference proteome</keyword>
<protein>
    <submittedName>
        <fullName evidence="2">Uncharacterized protein</fullName>
    </submittedName>
</protein>
<organism evidence="2 3">
    <name type="scientific">Synaphobranchus kaupii</name>
    <name type="common">Kaup's arrowtooth eel</name>
    <dbReference type="NCBI Taxonomy" id="118154"/>
    <lineage>
        <taxon>Eukaryota</taxon>
        <taxon>Metazoa</taxon>
        <taxon>Chordata</taxon>
        <taxon>Craniata</taxon>
        <taxon>Vertebrata</taxon>
        <taxon>Euteleostomi</taxon>
        <taxon>Actinopterygii</taxon>
        <taxon>Neopterygii</taxon>
        <taxon>Teleostei</taxon>
        <taxon>Anguilliformes</taxon>
        <taxon>Synaphobranchidae</taxon>
        <taxon>Synaphobranchus</taxon>
    </lineage>
</organism>
<reference evidence="2" key="1">
    <citation type="journal article" date="2023" name="Science">
        <title>Genome structures resolve the early diversification of teleost fishes.</title>
        <authorList>
            <person name="Parey E."/>
            <person name="Louis A."/>
            <person name="Montfort J."/>
            <person name="Bouchez O."/>
            <person name="Roques C."/>
            <person name="Iampietro C."/>
            <person name="Lluch J."/>
            <person name="Castinel A."/>
            <person name="Donnadieu C."/>
            <person name="Desvignes T."/>
            <person name="Floi Bucao C."/>
            <person name="Jouanno E."/>
            <person name="Wen M."/>
            <person name="Mejri S."/>
            <person name="Dirks R."/>
            <person name="Jansen H."/>
            <person name="Henkel C."/>
            <person name="Chen W.J."/>
            <person name="Zahm M."/>
            <person name="Cabau C."/>
            <person name="Klopp C."/>
            <person name="Thompson A.W."/>
            <person name="Robinson-Rechavi M."/>
            <person name="Braasch I."/>
            <person name="Lecointre G."/>
            <person name="Bobe J."/>
            <person name="Postlethwait J.H."/>
            <person name="Berthelot C."/>
            <person name="Roest Crollius H."/>
            <person name="Guiguen Y."/>
        </authorList>
    </citation>
    <scope>NUCLEOTIDE SEQUENCE</scope>
    <source>
        <strain evidence="2">WJC10195</strain>
    </source>
</reference>
<comment type="caution">
    <text evidence="2">The sequence shown here is derived from an EMBL/GenBank/DDBJ whole genome shotgun (WGS) entry which is preliminary data.</text>
</comment>
<evidence type="ECO:0000256" key="1">
    <source>
        <dbReference type="SAM" id="MobiDB-lite"/>
    </source>
</evidence>